<name>A0A0C5V221_9GAMM</name>
<dbReference type="Proteomes" id="UP000032266">
    <property type="component" value="Chromosome"/>
</dbReference>
<dbReference type="STRING" id="1445510.YC6258_01542"/>
<dbReference type="EMBL" id="CP007142">
    <property type="protein sequence ID" value="AJQ93590.1"/>
    <property type="molecule type" value="Genomic_DNA"/>
</dbReference>
<dbReference type="CDD" id="cd00754">
    <property type="entry name" value="Ubl_MoaD"/>
    <property type="match status" value="1"/>
</dbReference>
<dbReference type="UniPathway" id="UPA00344"/>
<gene>
    <name evidence="4" type="ORF">YC6258_01542</name>
</gene>
<dbReference type="RefSeq" id="WP_044616336.1">
    <property type="nucleotide sequence ID" value="NZ_CP007142.1"/>
</dbReference>
<dbReference type="InterPro" id="IPR044672">
    <property type="entry name" value="MOCS2A"/>
</dbReference>
<dbReference type="HOGENOM" id="CLU_114601_4_0_6"/>
<sequence>MKILFFARLRDSIDCAETSLEVLQPTQVHNVIKQLLIDHPDWQDAFDKPLLVAINQTMADMDSQVNNEDELAFFPPVTGG</sequence>
<dbReference type="PANTHER" id="PTHR33359">
    <property type="entry name" value="MOLYBDOPTERIN SYNTHASE SULFUR CARRIER SUBUNIT"/>
    <property type="match status" value="1"/>
</dbReference>
<evidence type="ECO:0000256" key="1">
    <source>
        <dbReference type="ARBA" id="ARBA00022741"/>
    </source>
</evidence>
<reference evidence="4 5" key="1">
    <citation type="submission" date="2014-01" db="EMBL/GenBank/DDBJ databases">
        <title>Full genme sequencing of cellulolytic bacterium Gynuella sunshinyii YC6258T gen. nov., sp. nov.</title>
        <authorList>
            <person name="Khan H."/>
            <person name="Chung E.J."/>
            <person name="Chung Y.R."/>
        </authorList>
    </citation>
    <scope>NUCLEOTIDE SEQUENCE [LARGE SCALE GENOMIC DNA]</scope>
    <source>
        <strain evidence="4 5">YC6258</strain>
    </source>
</reference>
<dbReference type="OrthoDB" id="9801945at2"/>
<evidence type="ECO:0000256" key="2">
    <source>
        <dbReference type="ARBA" id="ARBA00024200"/>
    </source>
</evidence>
<dbReference type="InterPro" id="IPR012675">
    <property type="entry name" value="Beta-grasp_dom_sf"/>
</dbReference>
<evidence type="ECO:0000313" key="4">
    <source>
        <dbReference type="EMBL" id="AJQ93590.1"/>
    </source>
</evidence>
<accession>A0A0C5V221</accession>
<comment type="similarity">
    <text evidence="2">Belongs to the MoaD family.</text>
</comment>
<dbReference type="InterPro" id="IPR016155">
    <property type="entry name" value="Mopterin_synth/thiamin_S_b"/>
</dbReference>
<dbReference type="Pfam" id="PF02597">
    <property type="entry name" value="ThiS"/>
    <property type="match status" value="1"/>
</dbReference>
<organism evidence="4 5">
    <name type="scientific">Gynuella sunshinyii YC6258</name>
    <dbReference type="NCBI Taxonomy" id="1445510"/>
    <lineage>
        <taxon>Bacteria</taxon>
        <taxon>Pseudomonadati</taxon>
        <taxon>Pseudomonadota</taxon>
        <taxon>Gammaproteobacteria</taxon>
        <taxon>Oceanospirillales</taxon>
        <taxon>Saccharospirillaceae</taxon>
        <taxon>Gynuella</taxon>
    </lineage>
</organism>
<dbReference type="GO" id="GO:1990133">
    <property type="term" value="C:molybdopterin adenylyltransferase complex"/>
    <property type="evidence" value="ECO:0007669"/>
    <property type="project" value="TreeGrafter"/>
</dbReference>
<dbReference type="InterPro" id="IPR003749">
    <property type="entry name" value="ThiS/MoaD-like"/>
</dbReference>
<dbReference type="PATRIC" id="fig|1445510.3.peg.1508"/>
<dbReference type="GO" id="GO:0006777">
    <property type="term" value="P:Mo-molybdopterin cofactor biosynthetic process"/>
    <property type="evidence" value="ECO:0007669"/>
    <property type="project" value="InterPro"/>
</dbReference>
<dbReference type="PANTHER" id="PTHR33359:SF1">
    <property type="entry name" value="MOLYBDOPTERIN SYNTHASE SULFUR CARRIER SUBUNIT"/>
    <property type="match status" value="1"/>
</dbReference>
<dbReference type="SUPFAM" id="SSF54285">
    <property type="entry name" value="MoaD/ThiS"/>
    <property type="match status" value="1"/>
</dbReference>
<dbReference type="GO" id="GO:0000166">
    <property type="term" value="F:nucleotide binding"/>
    <property type="evidence" value="ECO:0007669"/>
    <property type="project" value="UniProtKB-KW"/>
</dbReference>
<dbReference type="AlphaFoldDB" id="A0A0C5V221"/>
<dbReference type="KEGG" id="gsn:YC6258_01542"/>
<evidence type="ECO:0000256" key="3">
    <source>
        <dbReference type="ARBA" id="ARBA00024247"/>
    </source>
</evidence>
<protein>
    <recommendedName>
        <fullName evidence="3">Molybdopterin synthase sulfur carrier subunit</fullName>
    </recommendedName>
</protein>
<keyword evidence="1" id="KW-0547">Nucleotide-binding</keyword>
<proteinExistence type="inferred from homology"/>
<dbReference type="Gene3D" id="3.10.20.30">
    <property type="match status" value="1"/>
</dbReference>
<keyword evidence="5" id="KW-1185">Reference proteome</keyword>
<evidence type="ECO:0000313" key="5">
    <source>
        <dbReference type="Proteomes" id="UP000032266"/>
    </source>
</evidence>